<accession>A0A090GTY3</accession>
<protein>
    <submittedName>
        <fullName evidence="1">Uncharacterized protein</fullName>
    </submittedName>
</protein>
<dbReference type="EMBL" id="CCNE01000012">
    <property type="protein sequence ID" value="CDX54740.1"/>
    <property type="molecule type" value="Genomic_DNA"/>
</dbReference>
<gene>
    <name evidence="1" type="ORF">MPL3365_20149</name>
</gene>
<evidence type="ECO:0000313" key="1">
    <source>
        <dbReference type="EMBL" id="CDX54740.1"/>
    </source>
</evidence>
<sequence>MSLSVLKAAADAENADGLHLARLLVLLRSADKRGKSAPKPIEGITKLAKLDFLLRYPVYLERALAALDKSPADAAVLPRERTTVETKMIRFRYGPWDGRYRRWLSLLSSRSLITLSLSGRKIEIGLTDRGRTLADELANRPAFKDFATRGAVVMKAVGAMSATKLKDFVYEIVPEITGMKWGAEIGASNPEAEIFATSGERQ</sequence>
<organism evidence="1 2">
    <name type="scientific">Mesorhizobium plurifarium</name>
    <dbReference type="NCBI Taxonomy" id="69974"/>
    <lineage>
        <taxon>Bacteria</taxon>
        <taxon>Pseudomonadati</taxon>
        <taxon>Pseudomonadota</taxon>
        <taxon>Alphaproteobacteria</taxon>
        <taxon>Hyphomicrobiales</taxon>
        <taxon>Phyllobacteriaceae</taxon>
        <taxon>Mesorhizobium</taxon>
    </lineage>
</organism>
<dbReference type="Proteomes" id="UP000046122">
    <property type="component" value="Unassembled WGS sequence"/>
</dbReference>
<reference evidence="1 2" key="1">
    <citation type="submission" date="2014-08" db="EMBL/GenBank/DDBJ databases">
        <authorList>
            <person name="Moulin Lionel"/>
        </authorList>
    </citation>
    <scope>NUCLEOTIDE SEQUENCE [LARGE SCALE GENOMIC DNA]</scope>
</reference>
<evidence type="ECO:0000313" key="2">
    <source>
        <dbReference type="Proteomes" id="UP000046122"/>
    </source>
</evidence>
<dbReference type="AlphaFoldDB" id="A0A090GTY3"/>
<proteinExistence type="predicted"/>
<name>A0A090GTY3_MESPL</name>